<evidence type="ECO:0000313" key="2">
    <source>
        <dbReference type="EMBL" id="TWT64354.1"/>
    </source>
</evidence>
<dbReference type="OrthoDB" id="214400at2"/>
<reference evidence="2 3" key="1">
    <citation type="submission" date="2019-02" db="EMBL/GenBank/DDBJ databases">
        <title>Deep-cultivation of Planctomycetes and their phenomic and genomic characterization uncovers novel biology.</title>
        <authorList>
            <person name="Wiegand S."/>
            <person name="Jogler M."/>
            <person name="Boedeker C."/>
            <person name="Pinto D."/>
            <person name="Vollmers J."/>
            <person name="Rivas-Marin E."/>
            <person name="Kohn T."/>
            <person name="Peeters S.H."/>
            <person name="Heuer A."/>
            <person name="Rast P."/>
            <person name="Oberbeckmann S."/>
            <person name="Bunk B."/>
            <person name="Jeske O."/>
            <person name="Meyerdierks A."/>
            <person name="Storesund J.E."/>
            <person name="Kallscheuer N."/>
            <person name="Luecker S."/>
            <person name="Lage O.M."/>
            <person name="Pohl T."/>
            <person name="Merkel B.J."/>
            <person name="Hornburger P."/>
            <person name="Mueller R.-W."/>
            <person name="Bruemmer F."/>
            <person name="Labrenz M."/>
            <person name="Spormann A.M."/>
            <person name="Op Den Camp H."/>
            <person name="Overmann J."/>
            <person name="Amann R."/>
            <person name="Jetten M.S.M."/>
            <person name="Mascher T."/>
            <person name="Medema M.H."/>
            <person name="Devos D.P."/>
            <person name="Kaster A.-K."/>
            <person name="Ovreas L."/>
            <person name="Rohde M."/>
            <person name="Galperin M.Y."/>
            <person name="Jogler C."/>
        </authorList>
    </citation>
    <scope>NUCLEOTIDE SEQUENCE [LARGE SCALE GENOMIC DNA]</scope>
    <source>
        <strain evidence="2 3">Pan54</strain>
    </source>
</reference>
<dbReference type="InterPro" id="IPR036249">
    <property type="entry name" value="Thioredoxin-like_sf"/>
</dbReference>
<sequence precursor="true">MTRIVSTFGLSVALLSAVLTIGHSAHAASPAKQVVDTAARNNQFAFVMFYRGNDTAAQAMHKTIQTTLAGRKDAVIVPVQINDDTEQELIQRFDATRIPMPAVAVLAPNGAVCSVFPQKVNGHQLTAAIVSPGQASCLKALQESKIVVLCAQPAPSTEIPVGVRQFQADKLFSNRTEVVTVMATDPNEAKFLNQLRIPTNQQTPVVAFMAPPGVMLGVFNANVTHDVLAQKLAAAGKCCDDENCKHHKAASGQQPSRR</sequence>
<dbReference type="Proteomes" id="UP000316095">
    <property type="component" value="Unassembled WGS sequence"/>
</dbReference>
<dbReference type="SUPFAM" id="SSF52833">
    <property type="entry name" value="Thioredoxin-like"/>
    <property type="match status" value="1"/>
</dbReference>
<evidence type="ECO:0008006" key="4">
    <source>
        <dbReference type="Google" id="ProtNLM"/>
    </source>
</evidence>
<dbReference type="AlphaFoldDB" id="A0A5C5XN83"/>
<accession>A0A5C5XN83</accession>
<comment type="caution">
    <text evidence="2">The sequence shown here is derived from an EMBL/GenBank/DDBJ whole genome shotgun (WGS) entry which is preliminary data.</text>
</comment>
<proteinExistence type="predicted"/>
<keyword evidence="1" id="KW-0732">Signal</keyword>
<name>A0A5C5XN83_9PLAN</name>
<dbReference type="RefSeq" id="WP_146506073.1">
    <property type="nucleotide sequence ID" value="NZ_SJPG01000001.1"/>
</dbReference>
<protein>
    <recommendedName>
        <fullName evidence="4">Secreted protein</fullName>
    </recommendedName>
</protein>
<evidence type="ECO:0000313" key="3">
    <source>
        <dbReference type="Proteomes" id="UP000316095"/>
    </source>
</evidence>
<gene>
    <name evidence="2" type="ORF">Pan54_51160</name>
</gene>
<dbReference type="EMBL" id="SJPG01000001">
    <property type="protein sequence ID" value="TWT64354.1"/>
    <property type="molecule type" value="Genomic_DNA"/>
</dbReference>
<organism evidence="2 3">
    <name type="scientific">Rubinisphaera italica</name>
    <dbReference type="NCBI Taxonomy" id="2527969"/>
    <lineage>
        <taxon>Bacteria</taxon>
        <taxon>Pseudomonadati</taxon>
        <taxon>Planctomycetota</taxon>
        <taxon>Planctomycetia</taxon>
        <taxon>Planctomycetales</taxon>
        <taxon>Planctomycetaceae</taxon>
        <taxon>Rubinisphaera</taxon>
    </lineage>
</organism>
<feature type="chain" id="PRO_5022923550" description="Secreted protein" evidence="1">
    <location>
        <begin position="28"/>
        <end position="258"/>
    </location>
</feature>
<evidence type="ECO:0000256" key="1">
    <source>
        <dbReference type="SAM" id="SignalP"/>
    </source>
</evidence>
<feature type="signal peptide" evidence="1">
    <location>
        <begin position="1"/>
        <end position="27"/>
    </location>
</feature>
<keyword evidence="3" id="KW-1185">Reference proteome</keyword>